<evidence type="ECO:0008006" key="4">
    <source>
        <dbReference type="Google" id="ProtNLM"/>
    </source>
</evidence>
<gene>
    <name evidence="2" type="ORF">UF78_20055</name>
</gene>
<dbReference type="AlphaFoldDB" id="A0A0D9AJA5"/>
<name>A0A0D9AJA5_STUST</name>
<dbReference type="PATRIC" id="fig|316.101.peg.2854"/>
<dbReference type="InterPro" id="IPR009468">
    <property type="entry name" value="DUF1090"/>
</dbReference>
<reference evidence="2 3" key="1">
    <citation type="submission" date="2015-02" db="EMBL/GenBank/DDBJ databases">
        <title>Draft genome sequence of Pseudomonas stutzeri NT0128 isolated from wheat (Triticum turgidum) rhizosphere.</title>
        <authorList>
            <person name="Tovi N."/>
            <person name="Frenk S."/>
            <person name="Hadar Y."/>
            <person name="Minz D."/>
        </authorList>
    </citation>
    <scope>NUCLEOTIDE SEQUENCE [LARGE SCALE GENOMIC DNA]</scope>
    <source>
        <strain evidence="2 3">NT0128</strain>
    </source>
</reference>
<dbReference type="RefSeq" id="WP_045163971.1">
    <property type="nucleotide sequence ID" value="NZ_JYHV01000037.1"/>
</dbReference>
<feature type="signal peptide" evidence="1">
    <location>
        <begin position="1"/>
        <end position="23"/>
    </location>
</feature>
<protein>
    <recommendedName>
        <fullName evidence="4">DUF1090 domain-containing protein</fullName>
    </recommendedName>
</protein>
<comment type="caution">
    <text evidence="2">The sequence shown here is derived from an EMBL/GenBank/DDBJ whole genome shotgun (WGS) entry which is preliminary data.</text>
</comment>
<accession>A0A0D9AJA5</accession>
<dbReference type="OrthoDB" id="6902240at2"/>
<keyword evidence="1" id="KW-0732">Signal</keyword>
<sequence length="126" mass="14043">MADRRILFILLLSSLCGVQATLAAPETSIECSQARERISQQIKEARLKDDTGQRAALEARLHGLAERCRGVVALQPNHDEIERAARLATMREAQLREAISTGDAQVIENSKRRLDQARRALEAAKR</sequence>
<evidence type="ECO:0000313" key="2">
    <source>
        <dbReference type="EMBL" id="KJH79461.1"/>
    </source>
</evidence>
<evidence type="ECO:0000313" key="3">
    <source>
        <dbReference type="Proteomes" id="UP000032487"/>
    </source>
</evidence>
<feature type="chain" id="PRO_5002338521" description="DUF1090 domain-containing protein" evidence="1">
    <location>
        <begin position="24"/>
        <end position="126"/>
    </location>
</feature>
<dbReference type="Pfam" id="PF06476">
    <property type="entry name" value="DUF1090"/>
    <property type="match status" value="1"/>
</dbReference>
<dbReference type="EMBL" id="JYHV01000037">
    <property type="protein sequence ID" value="KJH79461.1"/>
    <property type="molecule type" value="Genomic_DNA"/>
</dbReference>
<dbReference type="Proteomes" id="UP000032487">
    <property type="component" value="Unassembled WGS sequence"/>
</dbReference>
<evidence type="ECO:0000256" key="1">
    <source>
        <dbReference type="SAM" id="SignalP"/>
    </source>
</evidence>
<organism evidence="2 3">
    <name type="scientific">Stutzerimonas stutzeri</name>
    <name type="common">Pseudomonas stutzeri</name>
    <dbReference type="NCBI Taxonomy" id="316"/>
    <lineage>
        <taxon>Bacteria</taxon>
        <taxon>Pseudomonadati</taxon>
        <taxon>Pseudomonadota</taxon>
        <taxon>Gammaproteobacteria</taxon>
        <taxon>Pseudomonadales</taxon>
        <taxon>Pseudomonadaceae</taxon>
        <taxon>Stutzerimonas</taxon>
    </lineage>
</organism>
<proteinExistence type="predicted"/>